<accession>A0A8S5M143</accession>
<name>A0A8S5M143_9CAUD</name>
<reference evidence="1" key="1">
    <citation type="journal article" date="2021" name="Proc. Natl. Acad. Sci. U.S.A.">
        <title>A Catalog of Tens of Thousands of Viruses from Human Metagenomes Reveals Hidden Associations with Chronic Diseases.</title>
        <authorList>
            <person name="Tisza M.J."/>
            <person name="Buck C.B."/>
        </authorList>
    </citation>
    <scope>NUCLEOTIDE SEQUENCE</scope>
    <source>
        <strain evidence="1">CtX926</strain>
    </source>
</reference>
<evidence type="ECO:0000313" key="1">
    <source>
        <dbReference type="EMBL" id="DAD75948.1"/>
    </source>
</evidence>
<organism evidence="1">
    <name type="scientific">Siphoviridae sp. ctX926</name>
    <dbReference type="NCBI Taxonomy" id="2826366"/>
    <lineage>
        <taxon>Viruses</taxon>
        <taxon>Duplodnaviria</taxon>
        <taxon>Heunggongvirae</taxon>
        <taxon>Uroviricota</taxon>
        <taxon>Caudoviricetes</taxon>
    </lineage>
</organism>
<sequence length="38" mass="4422">MPHRRIKGGDLISPGSRVKLHEALIKIWVLFLCILVRR</sequence>
<dbReference type="EMBL" id="BK014793">
    <property type="protein sequence ID" value="DAD75948.1"/>
    <property type="molecule type" value="Genomic_DNA"/>
</dbReference>
<proteinExistence type="predicted"/>
<protein>
    <submittedName>
        <fullName evidence="1">Uncharacterized protein</fullName>
    </submittedName>
</protein>